<keyword evidence="2" id="KW-1185">Reference proteome</keyword>
<dbReference type="AlphaFoldDB" id="A0A7K0EN39"/>
<organism evidence="1 2">
    <name type="scientific">Larkinella terrae</name>
    <dbReference type="NCBI Taxonomy" id="2025311"/>
    <lineage>
        <taxon>Bacteria</taxon>
        <taxon>Pseudomonadati</taxon>
        <taxon>Bacteroidota</taxon>
        <taxon>Cytophagia</taxon>
        <taxon>Cytophagales</taxon>
        <taxon>Spirosomataceae</taxon>
        <taxon>Larkinella</taxon>
    </lineage>
</organism>
<accession>A0A7K0EN39</accession>
<name>A0A7K0EN39_9BACT</name>
<reference evidence="1 2" key="1">
    <citation type="journal article" date="2018" name="Antonie Van Leeuwenhoek">
        <title>Larkinella terrae sp. nov., isolated from soil on Jeju Island, South Korea.</title>
        <authorList>
            <person name="Ten L.N."/>
            <person name="Jeon J."/>
            <person name="Park S.J."/>
            <person name="Park S."/>
            <person name="Lee S.Y."/>
            <person name="Kim M.K."/>
            <person name="Jung H.Y."/>
        </authorList>
    </citation>
    <scope>NUCLEOTIDE SEQUENCE [LARGE SCALE GENOMIC DNA]</scope>
    <source>
        <strain evidence="1 2">KCTC 52001</strain>
    </source>
</reference>
<gene>
    <name evidence="1" type="ORF">GJJ30_18080</name>
</gene>
<evidence type="ECO:0000313" key="1">
    <source>
        <dbReference type="EMBL" id="MRS63214.1"/>
    </source>
</evidence>
<dbReference type="EMBL" id="WJXZ01000011">
    <property type="protein sequence ID" value="MRS63214.1"/>
    <property type="molecule type" value="Genomic_DNA"/>
</dbReference>
<sequence length="139" mass="15543">MMTKPVSVKMGLKAGFRALFINAPAEAVDAIELPDLTIETNLTGKFDYLHIFAIKQTELYEKLPTLKNHLKTGGMLWVSWPKAGQKGTDLTLTKVIEIGYDCGLVESKSIRIDDTWSALKFTHPKEGKAYHNSYGKLKD</sequence>
<protein>
    <submittedName>
        <fullName evidence="1">DUF3052 family protein</fullName>
    </submittedName>
</protein>
<dbReference type="OrthoDB" id="9800461at2"/>
<evidence type="ECO:0000313" key="2">
    <source>
        <dbReference type="Proteomes" id="UP000441754"/>
    </source>
</evidence>
<dbReference type="InterPro" id="IPR021412">
    <property type="entry name" value="DUF3052"/>
</dbReference>
<comment type="caution">
    <text evidence="1">The sequence shown here is derived from an EMBL/GenBank/DDBJ whole genome shotgun (WGS) entry which is preliminary data.</text>
</comment>
<dbReference type="Proteomes" id="UP000441754">
    <property type="component" value="Unassembled WGS sequence"/>
</dbReference>
<dbReference type="RefSeq" id="WP_154176591.1">
    <property type="nucleotide sequence ID" value="NZ_WJXZ01000011.1"/>
</dbReference>
<proteinExistence type="predicted"/>
<dbReference type="Pfam" id="PF11253">
    <property type="entry name" value="DUF3052"/>
    <property type="match status" value="1"/>
</dbReference>